<keyword evidence="2" id="KW-0472">Membrane</keyword>
<gene>
    <name evidence="3" type="ORF">B7P43_G17221</name>
</gene>
<organism evidence="3 4">
    <name type="scientific">Cryptotermes secundus</name>
    <dbReference type="NCBI Taxonomy" id="105785"/>
    <lineage>
        <taxon>Eukaryota</taxon>
        <taxon>Metazoa</taxon>
        <taxon>Ecdysozoa</taxon>
        <taxon>Arthropoda</taxon>
        <taxon>Hexapoda</taxon>
        <taxon>Insecta</taxon>
        <taxon>Pterygota</taxon>
        <taxon>Neoptera</taxon>
        <taxon>Polyneoptera</taxon>
        <taxon>Dictyoptera</taxon>
        <taxon>Blattodea</taxon>
        <taxon>Blattoidea</taxon>
        <taxon>Termitoidae</taxon>
        <taxon>Kalotermitidae</taxon>
        <taxon>Cryptotermitinae</taxon>
        <taxon>Cryptotermes</taxon>
    </lineage>
</organism>
<comment type="caution">
    <text evidence="3">The sequence shown here is derived from an EMBL/GenBank/DDBJ whole genome shotgun (WGS) entry which is preliminary data.</text>
</comment>
<feature type="transmembrane region" description="Helical" evidence="2">
    <location>
        <begin position="181"/>
        <end position="207"/>
    </location>
</feature>
<evidence type="ECO:0000256" key="2">
    <source>
        <dbReference type="SAM" id="Phobius"/>
    </source>
</evidence>
<protein>
    <submittedName>
        <fullName evidence="3">Uncharacterized protein</fullName>
    </submittedName>
</protein>
<keyword evidence="2" id="KW-1133">Transmembrane helix</keyword>
<sequence>MYSPPAHATTDIANKQGKLSSKYSSVTGSLPSAAKIDRRQEDREGMMQDYFTQNSGSLAPNSRHGYGHYDDHGDYGGLGDDDDYDGGNHYSPEFYSHHHHHGHHHHHPIHHYPPPAIYYPAHHEKHEYSKLGILAVVKIVLAKLKALGLVKVMLILLAKIPLIFLKIALKFFFLFKAVKLFKLLTFSALFPLILIPLIPLLLLPLLLLPLAPLLLIPLLLPLLIPLILLLPVPVMNGGTTTGKTASSRRRRDANPATGRVWRQLDASHDFLALTQRVLESQQCLERLACKMAAKHDSSTYTNVVLW</sequence>
<dbReference type="AlphaFoldDB" id="A0A2J7RGG0"/>
<accession>A0A2J7RGG0</accession>
<dbReference type="InParanoid" id="A0A2J7RGG0"/>
<feature type="region of interest" description="Disordered" evidence="1">
    <location>
        <begin position="1"/>
        <end position="39"/>
    </location>
</feature>
<feature type="compositionally biased region" description="Polar residues" evidence="1">
    <location>
        <begin position="11"/>
        <end position="30"/>
    </location>
</feature>
<dbReference type="EMBL" id="NEVH01003784">
    <property type="protein sequence ID" value="PNF39924.1"/>
    <property type="molecule type" value="Genomic_DNA"/>
</dbReference>
<name>A0A2J7RGG0_9NEOP</name>
<dbReference type="OrthoDB" id="8195855at2759"/>
<reference evidence="3 4" key="1">
    <citation type="submission" date="2017-12" db="EMBL/GenBank/DDBJ databases">
        <title>Hemimetabolous genomes reveal molecular basis of termite eusociality.</title>
        <authorList>
            <person name="Harrison M.C."/>
            <person name="Jongepier E."/>
            <person name="Robertson H.M."/>
            <person name="Arning N."/>
            <person name="Bitard-Feildel T."/>
            <person name="Chao H."/>
            <person name="Childers C.P."/>
            <person name="Dinh H."/>
            <person name="Doddapaneni H."/>
            <person name="Dugan S."/>
            <person name="Gowin J."/>
            <person name="Greiner C."/>
            <person name="Han Y."/>
            <person name="Hu H."/>
            <person name="Hughes D.S.T."/>
            <person name="Huylmans A.-K."/>
            <person name="Kemena C."/>
            <person name="Kremer L.P.M."/>
            <person name="Lee S.L."/>
            <person name="Lopez-Ezquerra A."/>
            <person name="Mallet L."/>
            <person name="Monroy-Kuhn J.M."/>
            <person name="Moser A."/>
            <person name="Murali S.C."/>
            <person name="Muzny D.M."/>
            <person name="Otani S."/>
            <person name="Piulachs M.-D."/>
            <person name="Poelchau M."/>
            <person name="Qu J."/>
            <person name="Schaub F."/>
            <person name="Wada-Katsumata A."/>
            <person name="Worley K.C."/>
            <person name="Xie Q."/>
            <person name="Ylla G."/>
            <person name="Poulsen M."/>
            <person name="Gibbs R.A."/>
            <person name="Schal C."/>
            <person name="Richards S."/>
            <person name="Belles X."/>
            <person name="Korb J."/>
            <person name="Bornberg-Bauer E."/>
        </authorList>
    </citation>
    <scope>NUCLEOTIDE SEQUENCE [LARGE SCALE GENOMIC DNA]</scope>
    <source>
        <tissue evidence="3">Whole body</tissue>
    </source>
</reference>
<proteinExistence type="predicted"/>
<feature type="transmembrane region" description="Helical" evidence="2">
    <location>
        <begin position="146"/>
        <end position="169"/>
    </location>
</feature>
<evidence type="ECO:0000256" key="1">
    <source>
        <dbReference type="SAM" id="MobiDB-lite"/>
    </source>
</evidence>
<keyword evidence="4" id="KW-1185">Reference proteome</keyword>
<dbReference type="Proteomes" id="UP000235965">
    <property type="component" value="Unassembled WGS sequence"/>
</dbReference>
<evidence type="ECO:0000313" key="4">
    <source>
        <dbReference type="Proteomes" id="UP000235965"/>
    </source>
</evidence>
<keyword evidence="2" id="KW-0812">Transmembrane</keyword>
<feature type="transmembrane region" description="Helical" evidence="2">
    <location>
        <begin position="213"/>
        <end position="234"/>
    </location>
</feature>
<evidence type="ECO:0000313" key="3">
    <source>
        <dbReference type="EMBL" id="PNF39924.1"/>
    </source>
</evidence>